<name>A0ABY6LD53_9ARAC</name>
<reference evidence="1 2" key="1">
    <citation type="submission" date="2022-01" db="EMBL/GenBank/DDBJ databases">
        <title>A chromosomal length assembly of Cordylochernes scorpioides.</title>
        <authorList>
            <person name="Zeh D."/>
            <person name="Zeh J."/>
        </authorList>
    </citation>
    <scope>NUCLEOTIDE SEQUENCE [LARGE SCALE GENOMIC DNA]</scope>
    <source>
        <strain evidence="1">IN4F17</strain>
        <tissue evidence="1">Whole Body</tissue>
    </source>
</reference>
<evidence type="ECO:0000313" key="2">
    <source>
        <dbReference type="Proteomes" id="UP001235939"/>
    </source>
</evidence>
<sequence length="82" mass="8791">MGSHPPYSPDIATLDYYLRRHMGTSACRIAKLKIGLMNGLPRLDFKSRPDPEGLFIASMTTAGVDVCSAMPDVMCSGLAGES</sequence>
<proteinExistence type="predicted"/>
<organism evidence="1 2">
    <name type="scientific">Cordylochernes scorpioides</name>
    <dbReference type="NCBI Taxonomy" id="51811"/>
    <lineage>
        <taxon>Eukaryota</taxon>
        <taxon>Metazoa</taxon>
        <taxon>Ecdysozoa</taxon>
        <taxon>Arthropoda</taxon>
        <taxon>Chelicerata</taxon>
        <taxon>Arachnida</taxon>
        <taxon>Pseudoscorpiones</taxon>
        <taxon>Cheliferoidea</taxon>
        <taxon>Chernetidae</taxon>
        <taxon>Cordylochernes</taxon>
    </lineage>
</organism>
<accession>A0ABY6LD53</accession>
<dbReference type="EMBL" id="CP092878">
    <property type="protein sequence ID" value="UYV78166.1"/>
    <property type="molecule type" value="Genomic_DNA"/>
</dbReference>
<dbReference type="Proteomes" id="UP001235939">
    <property type="component" value="Chromosome 16"/>
</dbReference>
<keyword evidence="2" id="KW-1185">Reference proteome</keyword>
<protein>
    <submittedName>
        <fullName evidence="1">Uncharacterized protein</fullName>
    </submittedName>
</protein>
<evidence type="ECO:0000313" key="1">
    <source>
        <dbReference type="EMBL" id="UYV78166.1"/>
    </source>
</evidence>
<gene>
    <name evidence="1" type="ORF">LAZ67_16000352</name>
</gene>